<evidence type="ECO:0000313" key="3">
    <source>
        <dbReference type="EMBL" id="KAF4366606.1"/>
    </source>
</evidence>
<dbReference type="Gene3D" id="3.40.50.720">
    <property type="entry name" value="NAD(P)-binding Rossmann-like Domain"/>
    <property type="match status" value="1"/>
</dbReference>
<gene>
    <name evidence="3" type="ORF">F8388_004270</name>
</gene>
<comment type="caution">
    <text evidence="3">The sequence shown here is derived from an EMBL/GenBank/DDBJ whole genome shotgun (WGS) entry which is preliminary data.</text>
</comment>
<dbReference type="InterPro" id="IPR036291">
    <property type="entry name" value="NAD(P)-bd_dom_sf"/>
</dbReference>
<evidence type="ECO:0000256" key="2">
    <source>
        <dbReference type="ARBA" id="ARBA00023002"/>
    </source>
</evidence>
<dbReference type="EMBL" id="JAATIP010000149">
    <property type="protein sequence ID" value="KAF4366606.1"/>
    <property type="molecule type" value="Genomic_DNA"/>
</dbReference>
<dbReference type="Proteomes" id="UP000525078">
    <property type="component" value="Unassembled WGS sequence"/>
</dbReference>
<reference evidence="3 4" key="1">
    <citation type="journal article" date="2020" name="bioRxiv">
        <title>Sequence and annotation of 42 cannabis genomes reveals extensive copy number variation in cannabinoid synthesis and pathogen resistance genes.</title>
        <authorList>
            <person name="Mckernan K.J."/>
            <person name="Helbert Y."/>
            <person name="Kane L.T."/>
            <person name="Ebling H."/>
            <person name="Zhang L."/>
            <person name="Liu B."/>
            <person name="Eaton Z."/>
            <person name="Mclaughlin S."/>
            <person name="Kingan S."/>
            <person name="Baybayan P."/>
            <person name="Concepcion G."/>
            <person name="Jordan M."/>
            <person name="Riva A."/>
            <person name="Barbazuk W."/>
            <person name="Harkins T."/>
        </authorList>
    </citation>
    <scope>NUCLEOTIDE SEQUENCE [LARGE SCALE GENOMIC DNA]</scope>
    <source>
        <strain evidence="4">cv. Jamaican Lion 4</strain>
        <tissue evidence="3">Leaf</tissue>
    </source>
</reference>
<dbReference type="PANTHER" id="PTHR44229:SF4">
    <property type="entry name" value="15-HYDROXYPROSTAGLANDIN DEHYDROGENASE [NAD(+)]"/>
    <property type="match status" value="1"/>
</dbReference>
<evidence type="ECO:0000313" key="4">
    <source>
        <dbReference type="Proteomes" id="UP000525078"/>
    </source>
</evidence>
<sequence>MKQIVRLISYKDKRVNCTLLCRCISLFSPRLQLSSCLAHKERRKREGSGDLVQTLNSKFHSNLNSPSSISVNCDVTHSRNLSAAFDKHVETYGGLDICITSAGIGTQIPFHKDQSDDNSTWRKVVFCYALSANDGSEWRVRIQSDMIARMINEDKIQILVNLNNYTKINNSEEDFEKANGRLKDIYCKLFSLIYH</sequence>
<proteinExistence type="inferred from homology"/>
<name>A0A7J6F7G8_CANSA</name>
<dbReference type="InterPro" id="IPR002347">
    <property type="entry name" value="SDR_fam"/>
</dbReference>
<dbReference type="Pfam" id="PF13561">
    <property type="entry name" value="adh_short_C2"/>
    <property type="match status" value="1"/>
</dbReference>
<evidence type="ECO:0000256" key="1">
    <source>
        <dbReference type="ARBA" id="ARBA00006484"/>
    </source>
</evidence>
<keyword evidence="2" id="KW-0560">Oxidoreductase</keyword>
<protein>
    <submittedName>
        <fullName evidence="3">Uncharacterized protein</fullName>
    </submittedName>
</protein>
<accession>A0A7J6F7G8</accession>
<comment type="similarity">
    <text evidence="1">Belongs to the short-chain dehydrogenases/reductases (SDR) family.</text>
</comment>
<organism evidence="3 4">
    <name type="scientific">Cannabis sativa</name>
    <name type="common">Hemp</name>
    <name type="synonym">Marijuana</name>
    <dbReference type="NCBI Taxonomy" id="3483"/>
    <lineage>
        <taxon>Eukaryota</taxon>
        <taxon>Viridiplantae</taxon>
        <taxon>Streptophyta</taxon>
        <taxon>Embryophyta</taxon>
        <taxon>Tracheophyta</taxon>
        <taxon>Spermatophyta</taxon>
        <taxon>Magnoliopsida</taxon>
        <taxon>eudicotyledons</taxon>
        <taxon>Gunneridae</taxon>
        <taxon>Pentapetalae</taxon>
        <taxon>rosids</taxon>
        <taxon>fabids</taxon>
        <taxon>Rosales</taxon>
        <taxon>Cannabaceae</taxon>
        <taxon>Cannabis</taxon>
    </lineage>
</organism>
<dbReference type="GO" id="GO:0005737">
    <property type="term" value="C:cytoplasm"/>
    <property type="evidence" value="ECO:0007669"/>
    <property type="project" value="TreeGrafter"/>
</dbReference>
<dbReference type="AlphaFoldDB" id="A0A7J6F7G8"/>
<dbReference type="SUPFAM" id="SSF51735">
    <property type="entry name" value="NAD(P)-binding Rossmann-fold domains"/>
    <property type="match status" value="1"/>
</dbReference>
<dbReference type="PANTHER" id="PTHR44229">
    <property type="entry name" value="15-HYDROXYPROSTAGLANDIN DEHYDROGENASE [NAD(+)]"/>
    <property type="match status" value="1"/>
</dbReference>
<dbReference type="GO" id="GO:0016616">
    <property type="term" value="F:oxidoreductase activity, acting on the CH-OH group of donors, NAD or NADP as acceptor"/>
    <property type="evidence" value="ECO:0007669"/>
    <property type="project" value="TreeGrafter"/>
</dbReference>